<evidence type="ECO:0000313" key="9">
    <source>
        <dbReference type="Proteomes" id="UP000264541"/>
    </source>
</evidence>
<keyword evidence="3" id="KW-0560">Oxidoreductase</keyword>
<dbReference type="SUPFAM" id="SSF51735">
    <property type="entry name" value="NAD(P)-binding Rossmann-fold domains"/>
    <property type="match status" value="1"/>
</dbReference>
<comment type="catalytic activity">
    <reaction evidence="6">
        <text>precorrin-2 + NAD(+) = sirohydrochlorin + NADH + 2 H(+)</text>
        <dbReference type="Rhea" id="RHEA:15613"/>
        <dbReference type="ChEBI" id="CHEBI:15378"/>
        <dbReference type="ChEBI" id="CHEBI:57540"/>
        <dbReference type="ChEBI" id="CHEBI:57945"/>
        <dbReference type="ChEBI" id="CHEBI:58351"/>
        <dbReference type="ChEBI" id="CHEBI:58827"/>
        <dbReference type="EC" id="1.3.1.76"/>
    </reaction>
</comment>
<sequence length="201" mass="22459">MSGYSIMLDLKGKRVLVVGGGKVAERKIQGLLEAEANVTIVSPSLTSKLVRHTEQNLCIWHSREFKPEDTMDAYIVVAASNSSEINQAVKEACKPHQLVNIADDPAGSSFHTAAAFKRGLLTISVSTSGASPSLAVRLRRELEESYSQEYEQFTYFLFDVRKKIIESSLNSNQKIKLLQEIASDSFFRAGNWEDEFNKLFH</sequence>
<evidence type="ECO:0000256" key="4">
    <source>
        <dbReference type="ARBA" id="ARBA00023027"/>
    </source>
</evidence>
<dbReference type="OrthoDB" id="9773765at2"/>
<feature type="domain" description="Siroheme synthase central" evidence="7">
    <location>
        <begin position="118"/>
        <end position="144"/>
    </location>
</feature>
<reference evidence="8 9" key="1">
    <citation type="submission" date="2018-08" db="EMBL/GenBank/DDBJ databases">
        <title>Bacillus chawlae sp. nov., Bacillus glennii sp. nov., and Bacillus saganii sp. nov. Isolated from the Vehicle Assembly Building at Kennedy Space Center where the Viking Spacecraft were Assembled.</title>
        <authorList>
            <person name="Seuylemezian A."/>
            <person name="Vaishampayan P."/>
        </authorList>
    </citation>
    <scope>NUCLEOTIDE SEQUENCE [LARGE SCALE GENOMIC DNA]</scope>
    <source>
        <strain evidence="8 9">V47-23a</strain>
    </source>
</reference>
<evidence type="ECO:0000256" key="6">
    <source>
        <dbReference type="ARBA" id="ARBA00047561"/>
    </source>
</evidence>
<dbReference type="InterPro" id="IPR028161">
    <property type="entry name" value="Met8-like"/>
</dbReference>
<dbReference type="EC" id="1.3.1.76" evidence="2"/>
<evidence type="ECO:0000259" key="7">
    <source>
        <dbReference type="Pfam" id="PF14824"/>
    </source>
</evidence>
<dbReference type="Pfam" id="PF22440">
    <property type="entry name" value="SirC_C"/>
    <property type="match status" value="1"/>
</dbReference>
<dbReference type="InterPro" id="IPR042518">
    <property type="entry name" value="SirC_C"/>
</dbReference>
<dbReference type="Pfam" id="PF14824">
    <property type="entry name" value="Sirohm_synth_M"/>
    <property type="match status" value="1"/>
</dbReference>
<accession>A0A372LKY8</accession>
<dbReference type="GO" id="GO:0043115">
    <property type="term" value="F:precorrin-2 dehydrogenase activity"/>
    <property type="evidence" value="ECO:0007669"/>
    <property type="project" value="UniProtKB-EC"/>
</dbReference>
<dbReference type="Gene3D" id="3.40.50.720">
    <property type="entry name" value="NAD(P)-binding Rossmann-like Domain"/>
    <property type="match status" value="1"/>
</dbReference>
<protein>
    <recommendedName>
        <fullName evidence="2">precorrin-2 dehydrogenase</fullName>
        <ecNumber evidence="2">1.3.1.76</ecNumber>
    </recommendedName>
</protein>
<dbReference type="GO" id="GO:0004325">
    <property type="term" value="F:ferrochelatase activity"/>
    <property type="evidence" value="ECO:0007669"/>
    <property type="project" value="InterPro"/>
</dbReference>
<keyword evidence="5" id="KW-0627">Porphyrin biosynthesis</keyword>
<proteinExistence type="predicted"/>
<evidence type="ECO:0000256" key="2">
    <source>
        <dbReference type="ARBA" id="ARBA00012400"/>
    </source>
</evidence>
<keyword evidence="4" id="KW-0520">NAD</keyword>
<dbReference type="EMBL" id="QVTE01000051">
    <property type="protein sequence ID" value="RFU66368.1"/>
    <property type="molecule type" value="Genomic_DNA"/>
</dbReference>
<evidence type="ECO:0000313" key="8">
    <source>
        <dbReference type="EMBL" id="RFU66368.1"/>
    </source>
</evidence>
<dbReference type="PANTHER" id="PTHR35330">
    <property type="entry name" value="SIROHEME BIOSYNTHESIS PROTEIN MET8"/>
    <property type="match status" value="1"/>
</dbReference>
<dbReference type="PANTHER" id="PTHR35330:SF1">
    <property type="entry name" value="SIROHEME BIOSYNTHESIS PROTEIN MET8"/>
    <property type="match status" value="1"/>
</dbReference>
<organism evidence="8 9">
    <name type="scientific">Peribacillus saganii</name>
    <dbReference type="NCBI Taxonomy" id="2303992"/>
    <lineage>
        <taxon>Bacteria</taxon>
        <taxon>Bacillati</taxon>
        <taxon>Bacillota</taxon>
        <taxon>Bacilli</taxon>
        <taxon>Bacillales</taxon>
        <taxon>Bacillaceae</taxon>
        <taxon>Peribacillus</taxon>
    </lineage>
</organism>
<gene>
    <name evidence="8" type="ORF">D0469_17190</name>
</gene>
<dbReference type="AlphaFoldDB" id="A0A372LKY8"/>
<evidence type="ECO:0000256" key="3">
    <source>
        <dbReference type="ARBA" id="ARBA00023002"/>
    </source>
</evidence>
<dbReference type="Pfam" id="PF13241">
    <property type="entry name" value="NAD_binding_7"/>
    <property type="match status" value="1"/>
</dbReference>
<dbReference type="NCBIfam" id="TIGR01470">
    <property type="entry name" value="cysG_Nterm"/>
    <property type="match status" value="1"/>
</dbReference>
<dbReference type="UniPathway" id="UPA00262">
    <property type="reaction ID" value="UER00222"/>
</dbReference>
<name>A0A372LKY8_9BACI</name>
<dbReference type="Proteomes" id="UP000264541">
    <property type="component" value="Unassembled WGS sequence"/>
</dbReference>
<dbReference type="RefSeq" id="WP_117327952.1">
    <property type="nucleotide sequence ID" value="NZ_QVTE01000051.1"/>
</dbReference>
<comment type="caution">
    <text evidence="8">The sequence shown here is derived from an EMBL/GenBank/DDBJ whole genome shotgun (WGS) entry which is preliminary data.</text>
</comment>
<dbReference type="InterPro" id="IPR036291">
    <property type="entry name" value="NAD(P)-bd_dom_sf"/>
</dbReference>
<dbReference type="InterPro" id="IPR006367">
    <property type="entry name" value="Sirohaem_synthase_N"/>
</dbReference>
<evidence type="ECO:0000256" key="5">
    <source>
        <dbReference type="ARBA" id="ARBA00023244"/>
    </source>
</evidence>
<keyword evidence="9" id="KW-1185">Reference proteome</keyword>
<evidence type="ECO:0000256" key="1">
    <source>
        <dbReference type="ARBA" id="ARBA00005010"/>
    </source>
</evidence>
<dbReference type="InterPro" id="IPR028281">
    <property type="entry name" value="Sirohaem_synthase_central"/>
</dbReference>
<dbReference type="Gene3D" id="1.10.8.610">
    <property type="entry name" value="SirC, precorrin-2 dehydrogenase, C-terminal helical domain-like"/>
    <property type="match status" value="1"/>
</dbReference>
<dbReference type="GO" id="GO:0019354">
    <property type="term" value="P:siroheme biosynthetic process"/>
    <property type="evidence" value="ECO:0007669"/>
    <property type="project" value="UniProtKB-UniPathway"/>
</dbReference>
<dbReference type="SUPFAM" id="SSF75615">
    <property type="entry name" value="Siroheme synthase middle domains-like"/>
    <property type="match status" value="1"/>
</dbReference>
<comment type="pathway">
    <text evidence="1">Porphyrin-containing compound metabolism; siroheme biosynthesis; sirohydrochlorin from precorrin-2: step 1/1.</text>
</comment>